<accession>A0A2U1EVG3</accession>
<comment type="caution">
    <text evidence="1">The sequence shown here is derived from an EMBL/GenBank/DDBJ whole genome shotgun (WGS) entry which is preliminary data.</text>
</comment>
<dbReference type="AlphaFoldDB" id="A0A2U1EVG3"/>
<sequence>MAKHAAPQTTASTSAGIIRPIVLSAEAYLRLRSGATTVIPTPGGRHARA</sequence>
<dbReference type="Proteomes" id="UP000245639">
    <property type="component" value="Unassembled WGS sequence"/>
</dbReference>
<evidence type="ECO:0000313" key="2">
    <source>
        <dbReference type="Proteomes" id="UP000245639"/>
    </source>
</evidence>
<protein>
    <submittedName>
        <fullName evidence="1">Uncharacterized protein</fullName>
    </submittedName>
</protein>
<dbReference type="RefSeq" id="WP_165825918.1">
    <property type="nucleotide sequence ID" value="NZ_QEKW01000019.1"/>
</dbReference>
<dbReference type="EMBL" id="QEKW01000019">
    <property type="protein sequence ID" value="PVZ03933.1"/>
    <property type="molecule type" value="Genomic_DNA"/>
</dbReference>
<reference evidence="1 2" key="1">
    <citation type="submission" date="2018-04" db="EMBL/GenBank/DDBJ databases">
        <title>Genomic Encyclopedia of Type Strains, Phase IV (KMG-IV): sequencing the most valuable type-strain genomes for metagenomic binning, comparative biology and taxonomic classification.</title>
        <authorList>
            <person name="Goeker M."/>
        </authorList>
    </citation>
    <scope>NUCLEOTIDE SEQUENCE [LARGE SCALE GENOMIC DNA]</scope>
    <source>
        <strain evidence="1 2">DSM 45771</strain>
    </source>
</reference>
<proteinExistence type="predicted"/>
<keyword evidence="2" id="KW-1185">Reference proteome</keyword>
<evidence type="ECO:0000313" key="1">
    <source>
        <dbReference type="EMBL" id="PVZ03933.1"/>
    </source>
</evidence>
<gene>
    <name evidence="1" type="ORF">C8D89_11942</name>
</gene>
<organism evidence="1 2">
    <name type="scientific">Actinomycetospora cinnamomea</name>
    <dbReference type="NCBI Taxonomy" id="663609"/>
    <lineage>
        <taxon>Bacteria</taxon>
        <taxon>Bacillati</taxon>
        <taxon>Actinomycetota</taxon>
        <taxon>Actinomycetes</taxon>
        <taxon>Pseudonocardiales</taxon>
        <taxon>Pseudonocardiaceae</taxon>
        <taxon>Actinomycetospora</taxon>
    </lineage>
</organism>
<name>A0A2U1EVG3_9PSEU</name>